<accession>A0A1R2D0U1</accession>
<reference evidence="2 3" key="1">
    <citation type="submission" date="2016-11" db="EMBL/GenBank/DDBJ databases">
        <title>The macronuclear genome of Stentor coeruleus: a giant cell with tiny introns.</title>
        <authorList>
            <person name="Slabodnick M."/>
            <person name="Ruby J.G."/>
            <person name="Reiff S.B."/>
            <person name="Swart E.C."/>
            <person name="Gosai S."/>
            <person name="Prabakaran S."/>
            <person name="Witkowska E."/>
            <person name="Larue G.E."/>
            <person name="Fisher S."/>
            <person name="Freeman R.M."/>
            <person name="Gunawardena J."/>
            <person name="Chu W."/>
            <person name="Stover N.A."/>
            <person name="Gregory B.D."/>
            <person name="Nowacki M."/>
            <person name="Derisi J."/>
            <person name="Roy S.W."/>
            <person name="Marshall W.F."/>
            <person name="Sood P."/>
        </authorList>
    </citation>
    <scope>NUCLEOTIDE SEQUENCE [LARGE SCALE GENOMIC DNA]</scope>
    <source>
        <strain evidence="2">WM001</strain>
    </source>
</reference>
<dbReference type="EMBL" id="MPUH01000020">
    <property type="protein sequence ID" value="OMJ94843.1"/>
    <property type="molecule type" value="Genomic_DNA"/>
</dbReference>
<evidence type="ECO:0000313" key="2">
    <source>
        <dbReference type="EMBL" id="OMJ94843.1"/>
    </source>
</evidence>
<evidence type="ECO:0000313" key="3">
    <source>
        <dbReference type="Proteomes" id="UP000187209"/>
    </source>
</evidence>
<sequence length="101" mass="11829">MQRKDTEKSVKEKPIPIQLKGIKINVTPHYTREKHLRPMSNRISLKITKIPIVYNKRASSVNKTSKKHKRHDTPGPWDNEKSVENTENTQNLKQSKEKKSE</sequence>
<comment type="caution">
    <text evidence="2">The sequence shown here is derived from an EMBL/GenBank/DDBJ whole genome shotgun (WGS) entry which is preliminary data.</text>
</comment>
<evidence type="ECO:0000256" key="1">
    <source>
        <dbReference type="SAM" id="MobiDB-lite"/>
    </source>
</evidence>
<name>A0A1R2D0U1_9CILI</name>
<keyword evidence="3" id="KW-1185">Reference proteome</keyword>
<protein>
    <submittedName>
        <fullName evidence="2">Uncharacterized protein</fullName>
    </submittedName>
</protein>
<dbReference type="AlphaFoldDB" id="A0A1R2D0U1"/>
<proteinExistence type="predicted"/>
<feature type="region of interest" description="Disordered" evidence="1">
    <location>
        <begin position="56"/>
        <end position="101"/>
    </location>
</feature>
<dbReference type="Proteomes" id="UP000187209">
    <property type="component" value="Unassembled WGS sequence"/>
</dbReference>
<gene>
    <name evidence="2" type="ORF">SteCoe_1865</name>
</gene>
<organism evidence="2 3">
    <name type="scientific">Stentor coeruleus</name>
    <dbReference type="NCBI Taxonomy" id="5963"/>
    <lineage>
        <taxon>Eukaryota</taxon>
        <taxon>Sar</taxon>
        <taxon>Alveolata</taxon>
        <taxon>Ciliophora</taxon>
        <taxon>Postciliodesmatophora</taxon>
        <taxon>Heterotrichea</taxon>
        <taxon>Heterotrichida</taxon>
        <taxon>Stentoridae</taxon>
        <taxon>Stentor</taxon>
    </lineage>
</organism>